<dbReference type="Pfam" id="PF01381">
    <property type="entry name" value="HTH_3"/>
    <property type="match status" value="1"/>
</dbReference>
<dbReference type="EMBL" id="JANDHW010000002">
    <property type="protein sequence ID" value="MCP9610890.1"/>
    <property type="molecule type" value="Genomic_DNA"/>
</dbReference>
<dbReference type="SMART" id="SM00530">
    <property type="entry name" value="HTH_XRE"/>
    <property type="match status" value="1"/>
</dbReference>
<dbReference type="InterPro" id="IPR010982">
    <property type="entry name" value="Lambda_DNA-bd_dom_sf"/>
</dbReference>
<evidence type="ECO:0000313" key="4">
    <source>
        <dbReference type="Proteomes" id="UP001205603"/>
    </source>
</evidence>
<sequence>MSKSNRTIYCGDRFREFLKRKGITYKEASAYLKIDKNTIGKAVRGGNLNVNVLLTICNEYHLPIEDFFKKVSLEGNGRDYENSSIKYEETNETTFLELTERYEKYKLCEKFNSTLQNMFVSKETEIQQLRELNAHYKNRIEVLEKALFEKISSVE</sequence>
<evidence type="ECO:0000313" key="3">
    <source>
        <dbReference type="EMBL" id="MCP9610890.1"/>
    </source>
</evidence>
<reference evidence="3 4" key="1">
    <citation type="submission" date="2022-07" db="EMBL/GenBank/DDBJ databases">
        <title>Fecal culturing of patients with breast cancer.</title>
        <authorList>
            <person name="Teng N.M.Y."/>
            <person name="Kiu R."/>
            <person name="Evans R."/>
            <person name="Baker D.J."/>
            <person name="Zenner C."/>
            <person name="Robinson S.D."/>
            <person name="Hall L.J."/>
        </authorList>
    </citation>
    <scope>NUCLEOTIDE SEQUENCE [LARGE SCALE GENOMIC DNA]</scope>
    <source>
        <strain evidence="3 4">LH1063</strain>
    </source>
</reference>
<organism evidence="3 4">
    <name type="scientific">Coprobacter tertius</name>
    <dbReference type="NCBI Taxonomy" id="2944915"/>
    <lineage>
        <taxon>Bacteria</taxon>
        <taxon>Pseudomonadati</taxon>
        <taxon>Bacteroidota</taxon>
        <taxon>Bacteroidia</taxon>
        <taxon>Bacteroidales</taxon>
        <taxon>Barnesiellaceae</taxon>
        <taxon>Coprobacter</taxon>
    </lineage>
</organism>
<dbReference type="RefSeq" id="WP_255025505.1">
    <property type="nucleotide sequence ID" value="NZ_JANDHW010000002.1"/>
</dbReference>
<gene>
    <name evidence="3" type="ORF">NMU02_02135</name>
</gene>
<accession>A0ABT1ME31</accession>
<dbReference type="Gene3D" id="1.10.260.40">
    <property type="entry name" value="lambda repressor-like DNA-binding domains"/>
    <property type="match status" value="1"/>
</dbReference>
<comment type="caution">
    <text evidence="3">The sequence shown here is derived from an EMBL/GenBank/DDBJ whole genome shotgun (WGS) entry which is preliminary data.</text>
</comment>
<protein>
    <submittedName>
        <fullName evidence="3">Helix-turn-helix transcriptional regulator</fullName>
    </submittedName>
</protein>
<keyword evidence="1" id="KW-0175">Coiled coil</keyword>
<proteinExistence type="predicted"/>
<name>A0ABT1ME31_9BACT</name>
<evidence type="ECO:0000259" key="2">
    <source>
        <dbReference type="PROSITE" id="PS50943"/>
    </source>
</evidence>
<dbReference type="InterPro" id="IPR001387">
    <property type="entry name" value="Cro/C1-type_HTH"/>
</dbReference>
<dbReference type="SUPFAM" id="SSF47413">
    <property type="entry name" value="lambda repressor-like DNA-binding domains"/>
    <property type="match status" value="1"/>
</dbReference>
<evidence type="ECO:0000256" key="1">
    <source>
        <dbReference type="SAM" id="Coils"/>
    </source>
</evidence>
<dbReference type="Proteomes" id="UP001205603">
    <property type="component" value="Unassembled WGS sequence"/>
</dbReference>
<keyword evidence="4" id="KW-1185">Reference proteome</keyword>
<feature type="coiled-coil region" evidence="1">
    <location>
        <begin position="119"/>
        <end position="146"/>
    </location>
</feature>
<feature type="domain" description="HTH cro/C1-type" evidence="2">
    <location>
        <begin position="14"/>
        <end position="67"/>
    </location>
</feature>
<dbReference type="PROSITE" id="PS50943">
    <property type="entry name" value="HTH_CROC1"/>
    <property type="match status" value="1"/>
</dbReference>